<dbReference type="InterPro" id="IPR046341">
    <property type="entry name" value="SET_dom_sf"/>
</dbReference>
<dbReference type="InterPro" id="IPR052296">
    <property type="entry name" value="TR-Histone_Methyltrans"/>
</dbReference>
<proteinExistence type="predicted"/>
<dbReference type="STRING" id="126957.T1IYW7"/>
<evidence type="ECO:0000256" key="3">
    <source>
        <dbReference type="PROSITE-ProRule" id="PRU00042"/>
    </source>
</evidence>
<dbReference type="InterPro" id="IPR001214">
    <property type="entry name" value="SET_dom"/>
</dbReference>
<evidence type="ECO:0000256" key="2">
    <source>
        <dbReference type="ARBA" id="ARBA00023242"/>
    </source>
</evidence>
<dbReference type="GO" id="GO:0008757">
    <property type="term" value="F:S-adenosylmethionine-dependent methyltransferase activity"/>
    <property type="evidence" value="ECO:0007669"/>
    <property type="project" value="UniProtKB-ARBA"/>
</dbReference>
<dbReference type="Pfam" id="PF21549">
    <property type="entry name" value="PRDM2_PR"/>
    <property type="match status" value="1"/>
</dbReference>
<reference evidence="8" key="1">
    <citation type="submission" date="2011-05" db="EMBL/GenBank/DDBJ databases">
        <authorList>
            <person name="Richards S.R."/>
            <person name="Qu J."/>
            <person name="Jiang H."/>
            <person name="Jhangiani S.N."/>
            <person name="Agravi P."/>
            <person name="Goodspeed R."/>
            <person name="Gross S."/>
            <person name="Mandapat C."/>
            <person name="Jackson L."/>
            <person name="Mathew T."/>
            <person name="Pu L."/>
            <person name="Thornton R."/>
            <person name="Saada N."/>
            <person name="Wilczek-Boney K.B."/>
            <person name="Lee S."/>
            <person name="Kovar C."/>
            <person name="Wu Y."/>
            <person name="Scherer S.E."/>
            <person name="Worley K.C."/>
            <person name="Muzny D.M."/>
            <person name="Gibbs R."/>
        </authorList>
    </citation>
    <scope>NUCLEOTIDE SEQUENCE</scope>
    <source>
        <strain evidence="8">Brora</strain>
    </source>
</reference>
<dbReference type="PANTHER" id="PTHR16516">
    <property type="entry name" value="AGAP007109-PA"/>
    <property type="match status" value="1"/>
</dbReference>
<keyword evidence="2" id="KW-0539">Nucleus</keyword>
<dbReference type="PROSITE" id="PS50157">
    <property type="entry name" value="ZINC_FINGER_C2H2_2"/>
    <property type="match status" value="2"/>
</dbReference>
<accession>T1IYW7</accession>
<name>T1IYW7_STRMM</name>
<keyword evidence="3" id="KW-0479">Metal-binding</keyword>
<evidence type="ECO:0000259" key="5">
    <source>
        <dbReference type="PROSITE" id="PS50157"/>
    </source>
</evidence>
<keyword evidence="8" id="KW-1185">Reference proteome</keyword>
<feature type="region of interest" description="Disordered" evidence="4">
    <location>
        <begin position="198"/>
        <end position="243"/>
    </location>
</feature>
<reference evidence="7" key="2">
    <citation type="submission" date="2015-02" db="UniProtKB">
        <authorList>
            <consortium name="EnsemblMetazoa"/>
        </authorList>
    </citation>
    <scope>IDENTIFICATION</scope>
</reference>
<dbReference type="HOGENOM" id="CLU_034617_1_0_1"/>
<dbReference type="Gene3D" id="3.30.160.60">
    <property type="entry name" value="Classic Zinc Finger"/>
    <property type="match status" value="1"/>
</dbReference>
<dbReference type="InterPro" id="IPR013087">
    <property type="entry name" value="Znf_C2H2_type"/>
</dbReference>
<dbReference type="EMBL" id="JH431701">
    <property type="status" value="NOT_ANNOTATED_CDS"/>
    <property type="molecule type" value="Genomic_DNA"/>
</dbReference>
<dbReference type="PhylomeDB" id="T1IYW7"/>
<dbReference type="GO" id="GO:0008170">
    <property type="term" value="F:N-methyltransferase activity"/>
    <property type="evidence" value="ECO:0007669"/>
    <property type="project" value="UniProtKB-ARBA"/>
</dbReference>
<dbReference type="PANTHER" id="PTHR16516:SF4">
    <property type="entry name" value="C2H2-TYPE DOMAIN-CONTAINING PROTEIN"/>
    <property type="match status" value="1"/>
</dbReference>
<feature type="region of interest" description="Disordered" evidence="4">
    <location>
        <begin position="163"/>
        <end position="182"/>
    </location>
</feature>
<dbReference type="GO" id="GO:0005634">
    <property type="term" value="C:nucleus"/>
    <property type="evidence" value="ECO:0007669"/>
    <property type="project" value="UniProtKB-SubCell"/>
</dbReference>
<comment type="subcellular location">
    <subcellularLocation>
        <location evidence="1">Nucleus</location>
    </subcellularLocation>
</comment>
<dbReference type="PROSITE" id="PS50280">
    <property type="entry name" value="SET"/>
    <property type="match status" value="1"/>
</dbReference>
<evidence type="ECO:0000256" key="1">
    <source>
        <dbReference type="ARBA" id="ARBA00004123"/>
    </source>
</evidence>
<dbReference type="OMA" id="CAMTIQS"/>
<dbReference type="SUPFAM" id="SSF57667">
    <property type="entry name" value="beta-beta-alpha zinc fingers"/>
    <property type="match status" value="1"/>
</dbReference>
<dbReference type="PROSITE" id="PS00028">
    <property type="entry name" value="ZINC_FINGER_C2H2_1"/>
    <property type="match status" value="2"/>
</dbReference>
<dbReference type="SUPFAM" id="SSF82199">
    <property type="entry name" value="SET domain"/>
    <property type="match status" value="1"/>
</dbReference>
<keyword evidence="3" id="KW-0863">Zinc-finger</keyword>
<feature type="domain" description="SET" evidence="6">
    <location>
        <begin position="16"/>
        <end position="109"/>
    </location>
</feature>
<keyword evidence="3" id="KW-0862">Zinc</keyword>
<dbReference type="AlphaFoldDB" id="T1IYW7"/>
<protein>
    <recommendedName>
        <fullName evidence="9">PR domain zinc finger protein 8</fullName>
    </recommendedName>
</protein>
<organism evidence="7 8">
    <name type="scientific">Strigamia maritima</name>
    <name type="common">European centipede</name>
    <name type="synonym">Geophilus maritimus</name>
    <dbReference type="NCBI Taxonomy" id="126957"/>
    <lineage>
        <taxon>Eukaryota</taxon>
        <taxon>Metazoa</taxon>
        <taxon>Ecdysozoa</taxon>
        <taxon>Arthropoda</taxon>
        <taxon>Myriapoda</taxon>
        <taxon>Chilopoda</taxon>
        <taxon>Pleurostigmophora</taxon>
        <taxon>Geophilomorpha</taxon>
        <taxon>Linotaeniidae</taxon>
        <taxon>Strigamia</taxon>
    </lineage>
</organism>
<dbReference type="SMART" id="SM00355">
    <property type="entry name" value="ZnF_C2H2"/>
    <property type="match status" value="2"/>
</dbReference>
<evidence type="ECO:0000313" key="8">
    <source>
        <dbReference type="Proteomes" id="UP000014500"/>
    </source>
</evidence>
<sequence>MVESLLSVASQCDLHPDLVVGPMPGNLGSLDPLVLIGLRCIDVRSPSQILKVDLRKTEVSDVYCEWMLHVQSARDEHEQNLEIVAHEGRLYFRTTRPVKTDEELLVWYGTEVARALGISSPSTFLFKGDGKFSCPFCSDDFLFPNSCASHVAYRCEQRRHAIPEMRPRSESPKPTTPKKMSPASSVFTIDFLSCSSHSENGTKRKNESTEADAKKRDLKRDTSASDENDPCGPVATSSENSANKVLRQDQWGSAFKKVNKNGVQRPQDGVGTLKPLYSLPLGLSLLPTATSLAPSSLPSAFLPTNKFIHEPFVNDVIKMSSPCVSVEMAAPGRSGMYSDAHYKMPLSYGKSFAQTHASGMEKLGAPPVTTLMPPSLTALSFPAQNWCAKCNASFRMTSDLVYHMRSHHKREIDPAKKRRDEKLKCNICHESFRERHHLTRHMTSHVN</sequence>
<feature type="domain" description="C2H2-type" evidence="5">
    <location>
        <begin position="385"/>
        <end position="412"/>
    </location>
</feature>
<dbReference type="GO" id="GO:0008276">
    <property type="term" value="F:protein methyltransferase activity"/>
    <property type="evidence" value="ECO:0007669"/>
    <property type="project" value="UniProtKB-ARBA"/>
</dbReference>
<feature type="domain" description="C2H2-type" evidence="5">
    <location>
        <begin position="423"/>
        <end position="447"/>
    </location>
</feature>
<dbReference type="eggNOG" id="KOG1721">
    <property type="taxonomic scope" value="Eukaryota"/>
</dbReference>
<dbReference type="GO" id="GO:0008270">
    <property type="term" value="F:zinc ion binding"/>
    <property type="evidence" value="ECO:0007669"/>
    <property type="project" value="UniProtKB-KW"/>
</dbReference>
<feature type="compositionally biased region" description="Basic and acidic residues" evidence="4">
    <location>
        <begin position="200"/>
        <end position="223"/>
    </location>
</feature>
<dbReference type="Gene3D" id="2.170.270.10">
    <property type="entry name" value="SET domain"/>
    <property type="match status" value="1"/>
</dbReference>
<dbReference type="InterPro" id="IPR036236">
    <property type="entry name" value="Znf_C2H2_sf"/>
</dbReference>
<evidence type="ECO:0000313" key="7">
    <source>
        <dbReference type="EnsemblMetazoa" id="SMAR006435-PA"/>
    </source>
</evidence>
<dbReference type="GO" id="GO:0006355">
    <property type="term" value="P:regulation of DNA-templated transcription"/>
    <property type="evidence" value="ECO:0007669"/>
    <property type="project" value="TreeGrafter"/>
</dbReference>
<dbReference type="EnsemblMetazoa" id="SMAR006435-RA">
    <property type="protein sequence ID" value="SMAR006435-PA"/>
    <property type="gene ID" value="SMAR006435"/>
</dbReference>
<dbReference type="eggNOG" id="KOG2461">
    <property type="taxonomic scope" value="Eukaryota"/>
</dbReference>
<evidence type="ECO:0008006" key="9">
    <source>
        <dbReference type="Google" id="ProtNLM"/>
    </source>
</evidence>
<evidence type="ECO:0000259" key="6">
    <source>
        <dbReference type="PROSITE" id="PS50280"/>
    </source>
</evidence>
<evidence type="ECO:0000256" key="4">
    <source>
        <dbReference type="SAM" id="MobiDB-lite"/>
    </source>
</evidence>
<dbReference type="Proteomes" id="UP000014500">
    <property type="component" value="Unassembled WGS sequence"/>
</dbReference>